<dbReference type="RefSeq" id="WP_042623623.1">
    <property type="nucleotide sequence ID" value="NZ_CP002580.1"/>
</dbReference>
<reference evidence="4" key="1">
    <citation type="submission" date="2011-03" db="EMBL/GenBank/DDBJ databases">
        <authorList>
            <person name="Voget S."/>
            <person name="Streit W.R."/>
            <person name="Jaeger K.E."/>
            <person name="Daniel R."/>
        </authorList>
    </citation>
    <scope>NUCLEOTIDE SEQUENCE [LARGE SCALE GENOMIC DNA]</scope>
    <source>
        <strain evidence="4">PG1</strain>
    </source>
</reference>
<evidence type="ECO:0000256" key="1">
    <source>
        <dbReference type="SAM" id="MobiDB-lite"/>
    </source>
</evidence>
<keyword evidence="2" id="KW-0812">Transmembrane</keyword>
<proteinExistence type="predicted"/>
<dbReference type="HOGENOM" id="CLU_1387979_0_0_4"/>
<dbReference type="Proteomes" id="UP000031838">
    <property type="component" value="Chromosome 1"/>
</dbReference>
<feature type="transmembrane region" description="Helical" evidence="2">
    <location>
        <begin position="12"/>
        <end position="33"/>
    </location>
</feature>
<keyword evidence="2" id="KW-0472">Membrane</keyword>
<keyword evidence="2" id="KW-1133">Transmembrane helix</keyword>
<dbReference type="KEGG" id="bgp:BGL_1c02470"/>
<dbReference type="EMBL" id="CP002580">
    <property type="protein sequence ID" value="AJK44790.1"/>
    <property type="molecule type" value="Genomic_DNA"/>
</dbReference>
<organism evidence="3 4">
    <name type="scientific">Burkholderia plantarii</name>
    <dbReference type="NCBI Taxonomy" id="41899"/>
    <lineage>
        <taxon>Bacteria</taxon>
        <taxon>Pseudomonadati</taxon>
        <taxon>Pseudomonadota</taxon>
        <taxon>Betaproteobacteria</taxon>
        <taxon>Burkholderiales</taxon>
        <taxon>Burkholderiaceae</taxon>
        <taxon>Burkholderia</taxon>
    </lineage>
</organism>
<feature type="compositionally biased region" description="Low complexity" evidence="1">
    <location>
        <begin position="158"/>
        <end position="172"/>
    </location>
</feature>
<dbReference type="AlphaFoldDB" id="A0A0B6RUP5"/>
<sequence length="196" mass="20825">MRNVVAVNRWIGITGLVLCLSLAVLALPGWWYLRHHWVPGDAIVYTRVLRPGLMIYVVRREGGASAPPRYDYYLSGRFIDRSTLGGLMDRRAPFLSADNDLADVVVDGDDTLCVSVVGHVSGFQNHVVIDVDGVRHAIAIGLAARPADGPEGPGDSPAARLASAIHAASRAAPTGPDGQPANDREGGAPSVCRMLP</sequence>
<evidence type="ECO:0000256" key="2">
    <source>
        <dbReference type="SAM" id="Phobius"/>
    </source>
</evidence>
<name>A0A0B6RUP5_BURPL</name>
<dbReference type="OrthoDB" id="9030636at2"/>
<evidence type="ECO:0000313" key="3">
    <source>
        <dbReference type="EMBL" id="AJK44790.1"/>
    </source>
</evidence>
<reference evidence="3 4" key="2">
    <citation type="journal article" date="2016" name="Appl. Microbiol. Biotechnol.">
        <title>Mutations improving production and secretion of extracellular lipase by Burkholderia glumae PG1.</title>
        <authorList>
            <person name="Knapp A."/>
            <person name="Voget S."/>
            <person name="Gao R."/>
            <person name="Zaburannyi N."/>
            <person name="Krysciak D."/>
            <person name="Breuer M."/>
            <person name="Hauer B."/>
            <person name="Streit W.R."/>
            <person name="Muller R."/>
            <person name="Daniel R."/>
            <person name="Jaeger K.E."/>
        </authorList>
    </citation>
    <scope>NUCLEOTIDE SEQUENCE [LARGE SCALE GENOMIC DNA]</scope>
    <source>
        <strain evidence="3 4">PG1</strain>
    </source>
</reference>
<evidence type="ECO:0000313" key="4">
    <source>
        <dbReference type="Proteomes" id="UP000031838"/>
    </source>
</evidence>
<accession>A0A0B6RUP5</accession>
<gene>
    <name evidence="3" type="ORF">BGL_1c02470</name>
</gene>
<feature type="region of interest" description="Disordered" evidence="1">
    <location>
        <begin position="146"/>
        <end position="196"/>
    </location>
</feature>
<protein>
    <submittedName>
        <fullName evidence="3">Uncharacterized protein</fullName>
    </submittedName>
</protein>
<keyword evidence="4" id="KW-1185">Reference proteome</keyword>